<dbReference type="PANTHER" id="PTHR30185:SF15">
    <property type="entry name" value="CRYPTIC BETA-GLUCOSIDE BGL OPERON ANTITERMINATOR"/>
    <property type="match status" value="1"/>
</dbReference>
<gene>
    <name evidence="3" type="ORF">CLV38_10698</name>
</gene>
<keyword evidence="1" id="KW-0677">Repeat</keyword>
<dbReference type="InterPro" id="IPR011608">
    <property type="entry name" value="PRD"/>
</dbReference>
<reference evidence="3 4" key="1">
    <citation type="submission" date="2018-03" db="EMBL/GenBank/DDBJ databases">
        <title>Genomic Encyclopedia of Archaeal and Bacterial Type Strains, Phase II (KMG-II): from individual species to whole genera.</title>
        <authorList>
            <person name="Goeker M."/>
        </authorList>
    </citation>
    <scope>NUCLEOTIDE SEQUENCE [LARGE SCALE GENOMIC DNA]</scope>
    <source>
        <strain evidence="3 4">DSM 13175</strain>
    </source>
</reference>
<feature type="domain" description="PRD" evidence="2">
    <location>
        <begin position="84"/>
        <end position="189"/>
    </location>
</feature>
<dbReference type="SMART" id="SM01061">
    <property type="entry name" value="CAT_RBD"/>
    <property type="match status" value="1"/>
</dbReference>
<dbReference type="InterPro" id="IPR050661">
    <property type="entry name" value="BglG_antiterminators"/>
</dbReference>
<dbReference type="InterPro" id="IPR036650">
    <property type="entry name" value="CAT_RNA-bd_dom_sf"/>
</dbReference>
<evidence type="ECO:0000313" key="3">
    <source>
        <dbReference type="EMBL" id="PRY83193.1"/>
    </source>
</evidence>
<dbReference type="AlphaFoldDB" id="A0A2T0W929"/>
<dbReference type="NCBIfam" id="NF046042">
    <property type="entry name" value="LicT"/>
    <property type="match status" value="1"/>
</dbReference>
<name>A0A2T0W929_9LACT</name>
<dbReference type="GO" id="GO:0006355">
    <property type="term" value="P:regulation of DNA-templated transcription"/>
    <property type="evidence" value="ECO:0007669"/>
    <property type="project" value="InterPro"/>
</dbReference>
<sequence length="297" mass="34717">MSLGLFFWKSPFRGCQTSEMKIEKILNNNVVLTLNESNQETVVMGRGIAFQKKVGQDIETDKIEKTFIPEGQEVLENLANLYRDIDPDILEIATNVIKYAQGVLRLKLSNHIYLTLPDHLSYAISRTKEGLDIRNPLTWEIKRFYKVEYEIGLKAISLVKDEMSILLPDSEAASIALHIVNARQDNSDLGVTIRMTELVQDILNIVHFYYGMTFDEDSFQYTRFITHLQYFARRLLHQERRESNDDFLYDQIQKKYQKAFKCTERINDYLLNVENTSLTKDEQLYLAIHIQRVTTED</sequence>
<dbReference type="Gene3D" id="1.10.1790.10">
    <property type="entry name" value="PRD domain"/>
    <property type="match status" value="2"/>
</dbReference>
<dbReference type="InterPro" id="IPR036634">
    <property type="entry name" value="PRD_sf"/>
</dbReference>
<dbReference type="InterPro" id="IPR004341">
    <property type="entry name" value="CAT_RNA-bd_dom"/>
</dbReference>
<dbReference type="SUPFAM" id="SSF50151">
    <property type="entry name" value="SacY-like RNA-binding domain"/>
    <property type="match status" value="1"/>
</dbReference>
<evidence type="ECO:0000259" key="2">
    <source>
        <dbReference type="PROSITE" id="PS51372"/>
    </source>
</evidence>
<dbReference type="PROSITE" id="PS51372">
    <property type="entry name" value="PRD_2"/>
    <property type="match status" value="2"/>
</dbReference>
<evidence type="ECO:0000256" key="1">
    <source>
        <dbReference type="ARBA" id="ARBA00022737"/>
    </source>
</evidence>
<proteinExistence type="predicted"/>
<accession>A0A2T0W929</accession>
<dbReference type="PANTHER" id="PTHR30185">
    <property type="entry name" value="CRYPTIC BETA-GLUCOSIDE BGL OPERON ANTITERMINATOR"/>
    <property type="match status" value="1"/>
</dbReference>
<protein>
    <submittedName>
        <fullName evidence="3">Beta-glucoside operon transcriptional antiterminator</fullName>
    </submittedName>
</protein>
<organism evidence="3 4">
    <name type="scientific">Alkalibacterium olivapovliticus</name>
    <dbReference type="NCBI Taxonomy" id="99907"/>
    <lineage>
        <taxon>Bacteria</taxon>
        <taxon>Bacillati</taxon>
        <taxon>Bacillota</taxon>
        <taxon>Bacilli</taxon>
        <taxon>Lactobacillales</taxon>
        <taxon>Carnobacteriaceae</taxon>
        <taxon>Alkalibacterium</taxon>
    </lineage>
</organism>
<evidence type="ECO:0000313" key="4">
    <source>
        <dbReference type="Proteomes" id="UP000238205"/>
    </source>
</evidence>
<dbReference type="Pfam" id="PF00874">
    <property type="entry name" value="PRD"/>
    <property type="match status" value="2"/>
</dbReference>
<dbReference type="GO" id="GO:0003723">
    <property type="term" value="F:RNA binding"/>
    <property type="evidence" value="ECO:0007669"/>
    <property type="project" value="InterPro"/>
</dbReference>
<dbReference type="Pfam" id="PF03123">
    <property type="entry name" value="CAT_RBD"/>
    <property type="match status" value="1"/>
</dbReference>
<dbReference type="SUPFAM" id="SSF63520">
    <property type="entry name" value="PTS-regulatory domain, PRD"/>
    <property type="match status" value="2"/>
</dbReference>
<keyword evidence="4" id="KW-1185">Reference proteome</keyword>
<dbReference type="Gene3D" id="2.30.24.10">
    <property type="entry name" value="CAT RNA-binding domain"/>
    <property type="match status" value="1"/>
</dbReference>
<feature type="domain" description="PRD" evidence="2">
    <location>
        <begin position="190"/>
        <end position="297"/>
    </location>
</feature>
<dbReference type="Proteomes" id="UP000238205">
    <property type="component" value="Unassembled WGS sequence"/>
</dbReference>
<comment type="caution">
    <text evidence="3">The sequence shown here is derived from an EMBL/GenBank/DDBJ whole genome shotgun (WGS) entry which is preliminary data.</text>
</comment>
<dbReference type="EMBL" id="PVTO01000006">
    <property type="protein sequence ID" value="PRY83193.1"/>
    <property type="molecule type" value="Genomic_DNA"/>
</dbReference>